<dbReference type="OrthoDB" id="330384at2759"/>
<gene>
    <name evidence="2" type="ORF">CSUI_008390</name>
</gene>
<evidence type="ECO:0000256" key="1">
    <source>
        <dbReference type="SAM" id="MobiDB-lite"/>
    </source>
</evidence>
<evidence type="ECO:0000313" key="2">
    <source>
        <dbReference type="EMBL" id="PHJ17786.1"/>
    </source>
</evidence>
<comment type="caution">
    <text evidence="2">The sequence shown here is derived from an EMBL/GenBank/DDBJ whole genome shotgun (WGS) entry which is preliminary data.</text>
</comment>
<dbReference type="GeneID" id="94431734"/>
<dbReference type="Proteomes" id="UP000221165">
    <property type="component" value="Unassembled WGS sequence"/>
</dbReference>
<name>A0A2C6KN16_9APIC</name>
<organism evidence="2 3">
    <name type="scientific">Cystoisospora suis</name>
    <dbReference type="NCBI Taxonomy" id="483139"/>
    <lineage>
        <taxon>Eukaryota</taxon>
        <taxon>Sar</taxon>
        <taxon>Alveolata</taxon>
        <taxon>Apicomplexa</taxon>
        <taxon>Conoidasida</taxon>
        <taxon>Coccidia</taxon>
        <taxon>Eucoccidiorida</taxon>
        <taxon>Eimeriorina</taxon>
        <taxon>Sarcocystidae</taxon>
        <taxon>Cystoisospora</taxon>
    </lineage>
</organism>
<evidence type="ECO:0000313" key="3">
    <source>
        <dbReference type="Proteomes" id="UP000221165"/>
    </source>
</evidence>
<dbReference type="RefSeq" id="XP_067919501.1">
    <property type="nucleotide sequence ID" value="XM_068068523.1"/>
</dbReference>
<dbReference type="EMBL" id="MIGC01004689">
    <property type="protein sequence ID" value="PHJ17786.1"/>
    <property type="molecule type" value="Genomic_DNA"/>
</dbReference>
<dbReference type="AlphaFoldDB" id="A0A2C6KN16"/>
<keyword evidence="3" id="KW-1185">Reference proteome</keyword>
<protein>
    <submittedName>
        <fullName evidence="2">Uncharacterized protein</fullName>
    </submittedName>
</protein>
<sequence>MRRGVRIPCRVVSSSLFSVFGTSGMGPAHLLDAATIAAAVYTRPGSFADQLPHSEPLECFSPVASKKTGAVLRQKGAFPEVRLSTSQEGFVSERSLKKGKCRSGKKTTFGGARSLTRLTGVRTGAACGQPTREFQPENYWGVQADVQLYPSRGRESTRGIAAPSWRERLRAENSPPPRGEAASAIDLPFGSPDSAFVVPSCVPEEGTHQRASVAPHSWCQPTLRRRGTLIPEETPIPGEPAARLYESFSRTGSPLTELLWTRLGSRALVLLPGLSPTGVLHLFFFFRRAGRMPPALVDQLSGQLVSGEACAVPAQDAWNAWTVNDMVLLVRLLASCGGCQVAFFKRILGMIETRPGLLTVSDLTILLEACSQLVPLSRFCSSINMQSRGPHGSLKRAVPPRNSLSQSPGDSYRRATIVATEPQQPGFCAKPNPDLKGSVSDCESVAEWSSQDGKLSIDSNQLRRLALLAATGLDEGAGASFRDVVFLLMAVVRAFQRLGGCPPSTFVAASIRRLATCGTSRGVIPSARTLQRAIHATLRLQQMLRCRHPPDAIRSARSAGASGIAFSQSTLEGAAQRQRFRDRLEHAQRGLNGYQVLPSRHAGHPQDAPGHTLTAVSRIFPGERHLPALSREAVVEEASTLLRSLFDRSWARSDLMARRIYSAPCLSTSCCQRDNRIPKHPALPHVSCSLQDGQFAAGTERCGVDQRFGQLQSLLSVFRQLKQCSSTLHAISIF</sequence>
<proteinExistence type="predicted"/>
<dbReference type="VEuPathDB" id="ToxoDB:CSUI_008390"/>
<reference evidence="2 3" key="1">
    <citation type="journal article" date="2017" name="Int. J. Parasitol.">
        <title>The genome of the protozoan parasite Cystoisospora suis and a reverse vaccinology approach to identify vaccine candidates.</title>
        <authorList>
            <person name="Palmieri N."/>
            <person name="Shrestha A."/>
            <person name="Ruttkowski B."/>
            <person name="Beck T."/>
            <person name="Vogl C."/>
            <person name="Tomley F."/>
            <person name="Blake D.P."/>
            <person name="Joachim A."/>
        </authorList>
    </citation>
    <scope>NUCLEOTIDE SEQUENCE [LARGE SCALE GENOMIC DNA]</scope>
    <source>
        <strain evidence="2 3">Wien I</strain>
    </source>
</reference>
<accession>A0A2C6KN16</accession>
<feature type="region of interest" description="Disordered" evidence="1">
    <location>
        <begin position="390"/>
        <end position="410"/>
    </location>
</feature>